<evidence type="ECO:0000313" key="2">
    <source>
        <dbReference type="EMBL" id="BCR99870.1"/>
    </source>
</evidence>
<evidence type="ECO:0000313" key="3">
    <source>
        <dbReference type="Proteomes" id="UP000661280"/>
    </source>
</evidence>
<organism evidence="2 3">
    <name type="scientific">Aspergillus kawachii</name>
    <name type="common">White koji mold</name>
    <name type="synonym">Aspergillus awamori var. kawachi</name>
    <dbReference type="NCBI Taxonomy" id="1069201"/>
    <lineage>
        <taxon>Eukaryota</taxon>
        <taxon>Fungi</taxon>
        <taxon>Dikarya</taxon>
        <taxon>Ascomycota</taxon>
        <taxon>Pezizomycotina</taxon>
        <taxon>Eurotiomycetes</taxon>
        <taxon>Eurotiomycetidae</taxon>
        <taxon>Eurotiales</taxon>
        <taxon>Aspergillaceae</taxon>
        <taxon>Aspergillus</taxon>
        <taxon>Aspergillus subgen. Circumdati</taxon>
    </lineage>
</organism>
<sequence>MQPVLPQQQQQYDPGSQEYLPPEIQQPYHTPTTPLMVTNTRSDYKPPARLLNHPEETDWEFPGVSQ</sequence>
<gene>
    <name evidence="2" type="ORF">AKAW2_50212A</name>
</gene>
<dbReference type="KEGG" id="aluc:AKAW2_50212A"/>
<dbReference type="EMBL" id="AP024429">
    <property type="protein sequence ID" value="BCR99870.1"/>
    <property type="molecule type" value="Genomic_DNA"/>
</dbReference>
<dbReference type="Proteomes" id="UP000661280">
    <property type="component" value="Chromosome 5"/>
</dbReference>
<reference evidence="2" key="2">
    <citation type="submission" date="2021-02" db="EMBL/GenBank/DDBJ databases">
        <title>Aspergillus luchuensis mut. kawachii IFO 4304 genome sequence.</title>
        <authorList>
            <person name="Mori K."/>
            <person name="Kadooka C."/>
            <person name="Goto M."/>
            <person name="Futagami T."/>
        </authorList>
    </citation>
    <scope>NUCLEOTIDE SEQUENCE</scope>
    <source>
        <strain evidence="2">IFO 4308</strain>
    </source>
</reference>
<name>A0A7R7WBF1_ASPKA</name>
<feature type="compositionally biased region" description="Polar residues" evidence="1">
    <location>
        <begin position="27"/>
        <end position="41"/>
    </location>
</feature>
<accession>A0A7R7WBF1</accession>
<keyword evidence="3" id="KW-1185">Reference proteome</keyword>
<feature type="region of interest" description="Disordered" evidence="1">
    <location>
        <begin position="1"/>
        <end position="66"/>
    </location>
</feature>
<dbReference type="RefSeq" id="XP_041543633.1">
    <property type="nucleotide sequence ID" value="XM_041690005.1"/>
</dbReference>
<feature type="compositionally biased region" description="Basic and acidic residues" evidence="1">
    <location>
        <begin position="42"/>
        <end position="56"/>
    </location>
</feature>
<proteinExistence type="predicted"/>
<evidence type="ECO:0000256" key="1">
    <source>
        <dbReference type="SAM" id="MobiDB-lite"/>
    </source>
</evidence>
<dbReference type="AlphaFoldDB" id="A0A7R7WBF1"/>
<dbReference type="GeneID" id="64961192"/>
<protein>
    <submittedName>
        <fullName evidence="2">Uncharacterized protein</fullName>
    </submittedName>
</protein>
<reference evidence="2" key="1">
    <citation type="submission" date="2021-01" db="EMBL/GenBank/DDBJ databases">
        <authorList>
            <consortium name="Aspergillus luchuensis mut. kawachii IFO 4304 genome sequencing consortium"/>
            <person name="Kazuki M."/>
            <person name="Futagami T."/>
        </authorList>
    </citation>
    <scope>NUCLEOTIDE SEQUENCE</scope>
    <source>
        <strain evidence="2">IFO 4308</strain>
    </source>
</reference>